<dbReference type="Gene3D" id="3.40.50.12670">
    <property type="match status" value="1"/>
</dbReference>
<keyword evidence="4" id="KW-1185">Reference proteome</keyword>
<organism evidence="3 4">
    <name type="scientific">Perkinsus olseni</name>
    <name type="common">Perkinsus atlanticus</name>
    <dbReference type="NCBI Taxonomy" id="32597"/>
    <lineage>
        <taxon>Eukaryota</taxon>
        <taxon>Sar</taxon>
        <taxon>Alveolata</taxon>
        <taxon>Perkinsozoa</taxon>
        <taxon>Perkinsea</taxon>
        <taxon>Perkinsida</taxon>
        <taxon>Perkinsidae</taxon>
        <taxon>Perkinsus</taxon>
    </lineage>
</organism>
<evidence type="ECO:0000313" key="3">
    <source>
        <dbReference type="EMBL" id="KAF4722230.1"/>
    </source>
</evidence>
<comment type="similarity">
    <text evidence="1">Belongs to the peptidase S10 family.</text>
</comment>
<evidence type="ECO:0008006" key="5">
    <source>
        <dbReference type="Google" id="ProtNLM"/>
    </source>
</evidence>
<dbReference type="AlphaFoldDB" id="A0A7J6RR84"/>
<dbReference type="PANTHER" id="PTHR11802">
    <property type="entry name" value="SERINE PROTEASE FAMILY S10 SERINE CARBOXYPEPTIDASE"/>
    <property type="match status" value="1"/>
</dbReference>
<dbReference type="InterPro" id="IPR001563">
    <property type="entry name" value="Peptidase_S10"/>
</dbReference>
<dbReference type="Pfam" id="PF00450">
    <property type="entry name" value="Peptidase_S10"/>
    <property type="match status" value="2"/>
</dbReference>
<dbReference type="GO" id="GO:0004185">
    <property type="term" value="F:serine-type carboxypeptidase activity"/>
    <property type="evidence" value="ECO:0007669"/>
    <property type="project" value="InterPro"/>
</dbReference>
<dbReference type="PANTHER" id="PTHR11802:SF29">
    <property type="entry name" value="SERINE CARBOXYPEPTIDASE-LIKE 19"/>
    <property type="match status" value="1"/>
</dbReference>
<gene>
    <name evidence="3" type="ORF">FOZ63_030724</name>
</gene>
<accession>A0A7J6RR84</accession>
<sequence>MRASAFVLLPLIVAASLRRKNNKVLCEGYGGAESFGYTNVTGSNRYFHALIDADKNQSSSPTFVYMSGGPGLSSVGEIYINGPCVIDEDDEDLAILAANELCLLCEGLIDRYSWTKTANGIYIDSPGETGFSLGPTEATMDQQVENLIKEMEKNESAFIEIAKAGQTTPEGHQPDPEAYGKVARAFSQMIMHPLKDRYTSPYDVRTSPGEESDQFYFLPVESTGQMNRKSIQAKLGVDKEWIEREWQVTDDFGKYLGYDTSSVVAELLDEGLKLFVFNGEEDYMTNCEGALSWMSKLKGKEDYGKAITAAVAKPIEIDEVDELGTIRQAKFVTGGSLSFIQVIRSFSFAAQLWPRASG</sequence>
<feature type="signal peptide" evidence="2">
    <location>
        <begin position="1"/>
        <end position="15"/>
    </location>
</feature>
<name>A0A7J6RR84_PEROL</name>
<protein>
    <recommendedName>
        <fullName evidence="5">Thymus-specific serine protease</fullName>
    </recommendedName>
</protein>
<dbReference type="Proteomes" id="UP000553632">
    <property type="component" value="Unassembled WGS sequence"/>
</dbReference>
<proteinExistence type="inferred from homology"/>
<dbReference type="GO" id="GO:0006508">
    <property type="term" value="P:proteolysis"/>
    <property type="evidence" value="ECO:0007669"/>
    <property type="project" value="InterPro"/>
</dbReference>
<evidence type="ECO:0000256" key="1">
    <source>
        <dbReference type="ARBA" id="ARBA00009431"/>
    </source>
</evidence>
<dbReference type="InterPro" id="IPR029058">
    <property type="entry name" value="AB_hydrolase_fold"/>
</dbReference>
<comment type="caution">
    <text evidence="3">The sequence shown here is derived from an EMBL/GenBank/DDBJ whole genome shotgun (WGS) entry which is preliminary data.</text>
</comment>
<dbReference type="GO" id="GO:0019748">
    <property type="term" value="P:secondary metabolic process"/>
    <property type="evidence" value="ECO:0007669"/>
    <property type="project" value="TreeGrafter"/>
</dbReference>
<reference evidence="3 4" key="1">
    <citation type="submission" date="2020-04" db="EMBL/GenBank/DDBJ databases">
        <title>Perkinsus olseni comparative genomics.</title>
        <authorList>
            <person name="Bogema D.R."/>
        </authorList>
    </citation>
    <scope>NUCLEOTIDE SEQUENCE [LARGE SCALE GENOMIC DNA]</scope>
    <source>
        <strain evidence="3 4">ATCC PRA-207</strain>
    </source>
</reference>
<evidence type="ECO:0000256" key="2">
    <source>
        <dbReference type="SAM" id="SignalP"/>
    </source>
</evidence>
<dbReference type="GO" id="GO:0016747">
    <property type="term" value="F:acyltransferase activity, transferring groups other than amino-acyl groups"/>
    <property type="evidence" value="ECO:0007669"/>
    <property type="project" value="TreeGrafter"/>
</dbReference>
<dbReference type="SUPFAM" id="SSF53474">
    <property type="entry name" value="alpha/beta-Hydrolases"/>
    <property type="match status" value="1"/>
</dbReference>
<dbReference type="Gene3D" id="3.40.50.1820">
    <property type="entry name" value="alpha/beta hydrolase"/>
    <property type="match status" value="1"/>
</dbReference>
<feature type="chain" id="PRO_5029816324" description="Thymus-specific serine protease" evidence="2">
    <location>
        <begin position="16"/>
        <end position="358"/>
    </location>
</feature>
<keyword evidence="2" id="KW-0732">Signal</keyword>
<dbReference type="EMBL" id="JABANO010024232">
    <property type="protein sequence ID" value="KAF4722230.1"/>
    <property type="molecule type" value="Genomic_DNA"/>
</dbReference>
<evidence type="ECO:0000313" key="4">
    <source>
        <dbReference type="Proteomes" id="UP000553632"/>
    </source>
</evidence>